<proteinExistence type="inferred from homology"/>
<dbReference type="Pfam" id="PF13401">
    <property type="entry name" value="AAA_22"/>
    <property type="match status" value="1"/>
</dbReference>
<dbReference type="CDD" id="cd00009">
    <property type="entry name" value="AAA"/>
    <property type="match status" value="1"/>
</dbReference>
<dbReference type="PANTHER" id="PTHR10763:SF26">
    <property type="entry name" value="CELL DIVISION CONTROL PROTEIN 6 HOMOLOG"/>
    <property type="match status" value="1"/>
</dbReference>
<keyword evidence="2" id="KW-0235">DNA replication</keyword>
<dbReference type="GO" id="GO:0006270">
    <property type="term" value="P:DNA replication initiation"/>
    <property type="evidence" value="ECO:0007669"/>
    <property type="project" value="TreeGrafter"/>
</dbReference>
<dbReference type="Proteomes" id="UP000559256">
    <property type="component" value="Unassembled WGS sequence"/>
</dbReference>
<evidence type="ECO:0000313" key="6">
    <source>
        <dbReference type="Proteomes" id="UP000559256"/>
    </source>
</evidence>
<dbReference type="GO" id="GO:0016887">
    <property type="term" value="F:ATP hydrolysis activity"/>
    <property type="evidence" value="ECO:0007669"/>
    <property type="project" value="InterPro"/>
</dbReference>
<comment type="similarity">
    <text evidence="1">Belongs to the CDC6/cdc18 family.</text>
</comment>
<dbReference type="GO" id="GO:0033314">
    <property type="term" value="P:mitotic DNA replication checkpoint signaling"/>
    <property type="evidence" value="ECO:0007669"/>
    <property type="project" value="TreeGrafter"/>
</dbReference>
<evidence type="ECO:0000256" key="3">
    <source>
        <dbReference type="SAM" id="MobiDB-lite"/>
    </source>
</evidence>
<dbReference type="InterPro" id="IPR049945">
    <property type="entry name" value="AAA_22"/>
</dbReference>
<name>A0A8H5FU15_9AGAR</name>
<dbReference type="InterPro" id="IPR003593">
    <property type="entry name" value="AAA+_ATPase"/>
</dbReference>
<dbReference type="OrthoDB" id="1926878at2759"/>
<sequence>MQTPRTTRSSVLGKRAHQPDPISFCDQLQTPEPTPNPKRPRTSSTVLDGDWNKENVPPFNLVPVSGDASPVRSRTRAIRRNTTEVITPPRVQDSLRRRASGSNLPDISTPTTGFSHLTLSTPPPTPPSLLPLHVRVRAVLRSTCNDTNSLPGRDKERAIISEFLTNFLDSSANNECFSLYVSGTPGSGKTALVNSVLSAFESEADDVKIITVNCMALKDIEALWERVIEELDGLRKRKSSGRSKKSKTRDSLEEVIKAMNTKCVLLLDELDNIVQASQSTTALLSLPISASSKLRVIGIANTHTLTTSASPSSSVRTLHFAPYASTQLLQILQSRLAPLRTEGSGEASESLDKLLPVSSLTLLSKKIAALTGDVRCLFEVLRGSIDQAVSTGSKTSDLMQAPAYSVTPAHVLAALKIYSPSVSSTTKASSSEIVVKIQSLGLQARLMLLSILLASKRLEAGMSISTSSAPVKRSMSTSNIGSSSGIDRTQLHGYYTTTLSRGGSNICQPVSRNEFGDLINLLEGVGLVNGGSAGDISPTKGKRTFARSNSFVGTSKGSSGSIKLGAGILTEEVVRGLGVEAEDTETPQDVREEEVRAIWRRESTRLAKDLKIAATKAAKRDGALFEDANED</sequence>
<organism evidence="5 6">
    <name type="scientific">Tetrapyrgos nigripes</name>
    <dbReference type="NCBI Taxonomy" id="182062"/>
    <lineage>
        <taxon>Eukaryota</taxon>
        <taxon>Fungi</taxon>
        <taxon>Dikarya</taxon>
        <taxon>Basidiomycota</taxon>
        <taxon>Agaricomycotina</taxon>
        <taxon>Agaricomycetes</taxon>
        <taxon>Agaricomycetidae</taxon>
        <taxon>Agaricales</taxon>
        <taxon>Marasmiineae</taxon>
        <taxon>Marasmiaceae</taxon>
        <taxon>Tetrapyrgos</taxon>
    </lineage>
</organism>
<accession>A0A8H5FU15</accession>
<dbReference type="GO" id="GO:0005634">
    <property type="term" value="C:nucleus"/>
    <property type="evidence" value="ECO:0007669"/>
    <property type="project" value="TreeGrafter"/>
</dbReference>
<feature type="compositionally biased region" description="Polar residues" evidence="3">
    <location>
        <begin position="1"/>
        <end position="10"/>
    </location>
</feature>
<comment type="caution">
    <text evidence="5">The sequence shown here is derived from an EMBL/GenBank/DDBJ whole genome shotgun (WGS) entry which is preliminary data.</text>
</comment>
<dbReference type="PANTHER" id="PTHR10763">
    <property type="entry name" value="CELL DIVISION CONTROL PROTEIN 6-RELATED"/>
    <property type="match status" value="1"/>
</dbReference>
<dbReference type="Gene3D" id="3.40.50.300">
    <property type="entry name" value="P-loop containing nucleotide triphosphate hydrolases"/>
    <property type="match status" value="1"/>
</dbReference>
<dbReference type="EMBL" id="JAACJM010000085">
    <property type="protein sequence ID" value="KAF5348658.1"/>
    <property type="molecule type" value="Genomic_DNA"/>
</dbReference>
<dbReference type="SUPFAM" id="SSF52540">
    <property type="entry name" value="P-loop containing nucleoside triphosphate hydrolases"/>
    <property type="match status" value="1"/>
</dbReference>
<dbReference type="SMART" id="SM00382">
    <property type="entry name" value="AAA"/>
    <property type="match status" value="1"/>
</dbReference>
<evidence type="ECO:0000313" key="5">
    <source>
        <dbReference type="EMBL" id="KAF5348658.1"/>
    </source>
</evidence>
<dbReference type="GO" id="GO:0003688">
    <property type="term" value="F:DNA replication origin binding"/>
    <property type="evidence" value="ECO:0007669"/>
    <property type="project" value="TreeGrafter"/>
</dbReference>
<dbReference type="InterPro" id="IPR027417">
    <property type="entry name" value="P-loop_NTPase"/>
</dbReference>
<protein>
    <recommendedName>
        <fullName evidence="4">AAA+ ATPase domain-containing protein</fullName>
    </recommendedName>
</protein>
<keyword evidence="6" id="KW-1185">Reference proteome</keyword>
<gene>
    <name evidence="5" type="ORF">D9758_006786</name>
</gene>
<feature type="region of interest" description="Disordered" evidence="3">
    <location>
        <begin position="1"/>
        <end position="75"/>
    </location>
</feature>
<evidence type="ECO:0000259" key="4">
    <source>
        <dbReference type="SMART" id="SM00382"/>
    </source>
</evidence>
<feature type="domain" description="AAA+ ATPase" evidence="4">
    <location>
        <begin position="175"/>
        <end position="335"/>
    </location>
</feature>
<reference evidence="5 6" key="1">
    <citation type="journal article" date="2020" name="ISME J.">
        <title>Uncovering the hidden diversity of litter-decomposition mechanisms in mushroom-forming fungi.</title>
        <authorList>
            <person name="Floudas D."/>
            <person name="Bentzer J."/>
            <person name="Ahren D."/>
            <person name="Johansson T."/>
            <person name="Persson P."/>
            <person name="Tunlid A."/>
        </authorList>
    </citation>
    <scope>NUCLEOTIDE SEQUENCE [LARGE SCALE GENOMIC DNA]</scope>
    <source>
        <strain evidence="5 6">CBS 291.85</strain>
    </source>
</reference>
<dbReference type="AlphaFoldDB" id="A0A8H5FU15"/>
<evidence type="ECO:0000256" key="1">
    <source>
        <dbReference type="ARBA" id="ARBA00006184"/>
    </source>
</evidence>
<evidence type="ECO:0000256" key="2">
    <source>
        <dbReference type="ARBA" id="ARBA00022705"/>
    </source>
</evidence>
<dbReference type="InterPro" id="IPR050311">
    <property type="entry name" value="ORC1/CDC6"/>
</dbReference>